<evidence type="ECO:0000259" key="6">
    <source>
        <dbReference type="PROSITE" id="PS51910"/>
    </source>
</evidence>
<dbReference type="RefSeq" id="WP_161820221.1">
    <property type="nucleotide sequence ID" value="NZ_JAACJS010000015.1"/>
</dbReference>
<keyword evidence="4" id="KW-1133">Transmembrane helix</keyword>
<dbReference type="PANTHER" id="PTHR43630">
    <property type="entry name" value="POLY-BETA-1,6-N-ACETYL-D-GLUCOSAMINE SYNTHASE"/>
    <property type="match status" value="1"/>
</dbReference>
<protein>
    <submittedName>
        <fullName evidence="7">Glycosyltransferase</fullName>
    </submittedName>
</protein>
<organism evidence="7 8">
    <name type="scientific">Sediminibacterium roseum</name>
    <dbReference type="NCBI Taxonomy" id="1978412"/>
    <lineage>
        <taxon>Bacteria</taxon>
        <taxon>Pseudomonadati</taxon>
        <taxon>Bacteroidota</taxon>
        <taxon>Chitinophagia</taxon>
        <taxon>Chitinophagales</taxon>
        <taxon>Chitinophagaceae</taxon>
        <taxon>Sediminibacterium</taxon>
    </lineage>
</organism>
<feature type="transmembrane region" description="Helical" evidence="4">
    <location>
        <begin position="732"/>
        <end position="756"/>
    </location>
</feature>
<feature type="domain" description="GH18" evidence="6">
    <location>
        <begin position="111"/>
        <end position="424"/>
    </location>
</feature>
<dbReference type="PROSITE" id="PS51910">
    <property type="entry name" value="GH18_2"/>
    <property type="match status" value="1"/>
</dbReference>
<feature type="transmembrane region" description="Helical" evidence="4">
    <location>
        <begin position="1015"/>
        <end position="1034"/>
    </location>
</feature>
<dbReference type="Gene3D" id="3.10.50.10">
    <property type="match status" value="1"/>
</dbReference>
<dbReference type="InterPro" id="IPR001173">
    <property type="entry name" value="Glyco_trans_2-like"/>
</dbReference>
<dbReference type="InterPro" id="IPR011583">
    <property type="entry name" value="Chitinase_II/V-like_cat"/>
</dbReference>
<feature type="domain" description="NodB homology" evidence="5">
    <location>
        <begin position="491"/>
        <end position="690"/>
    </location>
</feature>
<gene>
    <name evidence="7" type="ORF">GWC95_18685</name>
</gene>
<comment type="caution">
    <text evidence="7">The sequence shown here is derived from an EMBL/GenBank/DDBJ whole genome shotgun (WGS) entry which is preliminary data.</text>
</comment>
<dbReference type="PANTHER" id="PTHR43630:SF1">
    <property type="entry name" value="POLY-BETA-1,6-N-ACETYL-D-GLUCOSAMINE SYNTHASE"/>
    <property type="match status" value="1"/>
</dbReference>
<evidence type="ECO:0000256" key="4">
    <source>
        <dbReference type="SAM" id="Phobius"/>
    </source>
</evidence>
<dbReference type="PROSITE" id="PS51677">
    <property type="entry name" value="NODB"/>
    <property type="match status" value="1"/>
</dbReference>
<dbReference type="SUPFAM" id="SSF88713">
    <property type="entry name" value="Glycoside hydrolase/deacetylase"/>
    <property type="match status" value="1"/>
</dbReference>
<feature type="transmembrane region" description="Helical" evidence="4">
    <location>
        <begin position="1054"/>
        <end position="1075"/>
    </location>
</feature>
<dbReference type="Pfam" id="PF01522">
    <property type="entry name" value="Polysacc_deac_1"/>
    <property type="match status" value="1"/>
</dbReference>
<keyword evidence="4" id="KW-0812">Transmembrane</keyword>
<comment type="similarity">
    <text evidence="1">Belongs to the glycosyltransferase 2 family.</text>
</comment>
<dbReference type="Gene3D" id="3.90.550.10">
    <property type="entry name" value="Spore Coat Polysaccharide Biosynthesis Protein SpsA, Chain A"/>
    <property type="match status" value="1"/>
</dbReference>
<feature type="transmembrane region" description="Helical" evidence="4">
    <location>
        <begin position="21"/>
        <end position="42"/>
    </location>
</feature>
<proteinExistence type="inferred from homology"/>
<keyword evidence="4" id="KW-0472">Membrane</keyword>
<sequence>MRSQVFQTSTPTRWQRVKWGFRVLGVLLLLAIVVVGITISSMENPDVPLEGRAMKKVLNEDQPEYRASELGKKYRGFRKQIEDRWARGRGIGQNNAVLNLSNSALFSDSTGIRAAFYVAWDNQSFFSLRKNISKMNLVLPEWLFVDPKADTLLSKMEKDQRAYDLIKASGVRVMPMLSNSDNGKFNGAALHRIFNDPKKTDRLISDVVKFLRKHNFNGINVDFEELQEDNDAVLINFERKLYDSLHKYGMLVTQNVSPFNSDYNYSELAKYNDYIFLMAYDQHHEESKPGPISDQRWIQTAVNHLAAKVPPQKIVLNLAAYGYDWSKDTTETLTYQEALTVARESEVKVKFDNDTYNLNYRYYDGKDKIHDVYFTDAATNFNTLRFATEYGLAGTAIWRLGSEDDRLWDFYNLVMTKDALKKFNFKEFDKVESRSTPDFIGEGEVLDMLATPSDGHIITEIDTVDMLIAEQDYEKLPSSYVVKKYGKRSDKKLVLTYDDGPDPLYTKQILDTLKYYKVPASFFLVGIEAENNIPLVKRIFREGHEIGNHTFTHPNMAEVSRKRALLEIDATRLLIECIIGRSTVMFRAPYNADSDPEKSEEMVPVALSRTRNYITIGESIDPEDWQKADIPELNGDSILNRIIRIYNFHLSNNDSANIILLHDAGGDRSATVEATGKIIRYFQAQGYEFVTVAGLLNKKPEDMMPPVEPGMGYALLNFNYFVAASGYVVSHLLYALFLVFMILGAIRIFVLGFFAFKQRKKERLLKKQPLPGDPLVSIIVPAFNEEVNAVSSLENLLRCDYPNFNIIFVDDGSTDNTYKKVFTAFEFHPKVKVFTKANGGKSSALNFGIDKTDASFVVCIDADTKLLPDAVSQLMKNFGNEKTGAVAGMVKVGNEVNWLTRWQSIEYTISQNFDRKGFAYPNAITVIPGAIGAFRKEVIIEAGGFTSDTLAEDCDITIRILRAGYTVANEPNAFAYTEAPEKLSQFFKQRYRWTFGVMQTFWKHKDALFNLRYKALAWVALPDILLFKYIIPFFSPIGDLLMVLGLFTENRGKIGLYYLVFLIFDAMIAGVAFFFEKERPWKLLWLIPQRLIYRWLMLIVLFRSYKRAIKGELQHWGVLKRTGNVRDIGMEAA</sequence>
<dbReference type="Proteomes" id="UP000753802">
    <property type="component" value="Unassembled WGS sequence"/>
</dbReference>
<evidence type="ECO:0000259" key="5">
    <source>
        <dbReference type="PROSITE" id="PS51677"/>
    </source>
</evidence>
<dbReference type="CDD" id="cd06423">
    <property type="entry name" value="CESA_like"/>
    <property type="match status" value="1"/>
</dbReference>
<evidence type="ECO:0000256" key="2">
    <source>
        <dbReference type="ARBA" id="ARBA00022676"/>
    </source>
</evidence>
<dbReference type="SUPFAM" id="SSF53448">
    <property type="entry name" value="Nucleotide-diphospho-sugar transferases"/>
    <property type="match status" value="1"/>
</dbReference>
<evidence type="ECO:0000313" key="8">
    <source>
        <dbReference type="Proteomes" id="UP000753802"/>
    </source>
</evidence>
<dbReference type="InterPro" id="IPR001223">
    <property type="entry name" value="Glyco_hydro18_cat"/>
</dbReference>
<evidence type="ECO:0000313" key="7">
    <source>
        <dbReference type="EMBL" id="NCI51958.1"/>
    </source>
</evidence>
<dbReference type="EMBL" id="JAACJS010000015">
    <property type="protein sequence ID" value="NCI51958.1"/>
    <property type="molecule type" value="Genomic_DNA"/>
</dbReference>
<dbReference type="SUPFAM" id="SSF51445">
    <property type="entry name" value="(Trans)glycosidases"/>
    <property type="match status" value="1"/>
</dbReference>
<name>A0ABX0A0Y2_9BACT</name>
<dbReference type="InterPro" id="IPR029070">
    <property type="entry name" value="Chitinase_insertion_sf"/>
</dbReference>
<dbReference type="InterPro" id="IPR017853">
    <property type="entry name" value="GH"/>
</dbReference>
<dbReference type="Gene3D" id="3.20.20.80">
    <property type="entry name" value="Glycosidases"/>
    <property type="match status" value="1"/>
</dbReference>
<evidence type="ECO:0000256" key="3">
    <source>
        <dbReference type="ARBA" id="ARBA00022679"/>
    </source>
</evidence>
<dbReference type="Gene3D" id="3.20.20.370">
    <property type="entry name" value="Glycoside hydrolase/deacetylase"/>
    <property type="match status" value="1"/>
</dbReference>
<accession>A0ABX0A0Y2</accession>
<dbReference type="InterPro" id="IPR029044">
    <property type="entry name" value="Nucleotide-diphossugar_trans"/>
</dbReference>
<dbReference type="InterPro" id="IPR002509">
    <property type="entry name" value="NODB_dom"/>
</dbReference>
<dbReference type="Pfam" id="PF00535">
    <property type="entry name" value="Glycos_transf_2"/>
    <property type="match status" value="1"/>
</dbReference>
<keyword evidence="2" id="KW-0328">Glycosyltransferase</keyword>
<dbReference type="Pfam" id="PF00704">
    <property type="entry name" value="Glyco_hydro_18"/>
    <property type="match status" value="1"/>
</dbReference>
<dbReference type="SMART" id="SM00636">
    <property type="entry name" value="Glyco_18"/>
    <property type="match status" value="1"/>
</dbReference>
<dbReference type="CDD" id="cd10962">
    <property type="entry name" value="CE4_GT2-like"/>
    <property type="match status" value="1"/>
</dbReference>
<dbReference type="InterPro" id="IPR011330">
    <property type="entry name" value="Glyco_hydro/deAcase_b/a-brl"/>
</dbReference>
<reference evidence="7 8" key="1">
    <citation type="submission" date="2020-01" db="EMBL/GenBank/DDBJ databases">
        <title>Genome analysis.</title>
        <authorList>
            <person name="Wu S."/>
            <person name="Wang G."/>
        </authorList>
    </citation>
    <scope>NUCLEOTIDE SEQUENCE [LARGE SCALE GENOMIC DNA]</scope>
    <source>
        <strain evidence="7 8">SYL130</strain>
    </source>
</reference>
<keyword evidence="3" id="KW-0808">Transferase</keyword>
<keyword evidence="8" id="KW-1185">Reference proteome</keyword>
<evidence type="ECO:0000256" key="1">
    <source>
        <dbReference type="ARBA" id="ARBA00006739"/>
    </source>
</evidence>